<evidence type="ECO:0000256" key="1">
    <source>
        <dbReference type="SAM" id="Phobius"/>
    </source>
</evidence>
<keyword evidence="1" id="KW-0472">Membrane</keyword>
<name>A0A3B3TX94_9TELE</name>
<dbReference type="InterPro" id="IPR034607">
    <property type="entry name" value="CCDC127"/>
</dbReference>
<protein>
    <submittedName>
        <fullName evidence="2">Uncharacterized protein</fullName>
    </submittedName>
</protein>
<reference evidence="2" key="1">
    <citation type="submission" date="2025-08" db="UniProtKB">
        <authorList>
            <consortium name="Ensembl"/>
        </authorList>
    </citation>
    <scope>IDENTIFICATION</scope>
</reference>
<proteinExistence type="predicted"/>
<accession>A0A3B3TX94</accession>
<keyword evidence="1" id="KW-1133">Transmembrane helix</keyword>
<dbReference type="GeneTree" id="ENSGT00940000177653"/>
<sequence>MSGNRNTEPEEGGRGSWLPALCVAAAGGAVGLYLCNAFGLFEMPLMEKTKSLKMELRERTELLNLSQLDELEDMLVERQHLFCSYFTPRSCREQLENEIIKKAGKIPAFHKKNVKANLEKIFREDRHCASCLSYLMTGDKRKNGRMMWKQLAYWRRAVRKEKYLSENSTYC</sequence>
<dbReference type="AlphaFoldDB" id="A0A3B3TX94"/>
<keyword evidence="1" id="KW-0812">Transmembrane</keyword>
<dbReference type="Proteomes" id="UP000261500">
    <property type="component" value="Unplaced"/>
</dbReference>
<dbReference type="PANTHER" id="PTHR31958:SF2">
    <property type="entry name" value="COILED-COIL DOMAIN-CONTAINING PROTEIN 127"/>
    <property type="match status" value="1"/>
</dbReference>
<keyword evidence="3" id="KW-1185">Reference proteome</keyword>
<dbReference type="Ensembl" id="ENSPLAT00000008760.1">
    <property type="protein sequence ID" value="ENSPLAP00000004959.1"/>
    <property type="gene ID" value="ENSPLAG00000006760.1"/>
</dbReference>
<reference evidence="2" key="2">
    <citation type="submission" date="2025-09" db="UniProtKB">
        <authorList>
            <consortium name="Ensembl"/>
        </authorList>
    </citation>
    <scope>IDENTIFICATION</scope>
</reference>
<feature type="transmembrane region" description="Helical" evidence="1">
    <location>
        <begin position="17"/>
        <end position="41"/>
    </location>
</feature>
<organism evidence="2 3">
    <name type="scientific">Poecilia latipinna</name>
    <name type="common">sailfin molly</name>
    <dbReference type="NCBI Taxonomy" id="48699"/>
    <lineage>
        <taxon>Eukaryota</taxon>
        <taxon>Metazoa</taxon>
        <taxon>Chordata</taxon>
        <taxon>Craniata</taxon>
        <taxon>Vertebrata</taxon>
        <taxon>Euteleostomi</taxon>
        <taxon>Actinopterygii</taxon>
        <taxon>Neopterygii</taxon>
        <taxon>Teleostei</taxon>
        <taxon>Neoteleostei</taxon>
        <taxon>Acanthomorphata</taxon>
        <taxon>Ovalentaria</taxon>
        <taxon>Atherinomorphae</taxon>
        <taxon>Cyprinodontiformes</taxon>
        <taxon>Poeciliidae</taxon>
        <taxon>Poeciliinae</taxon>
        <taxon>Poecilia</taxon>
    </lineage>
</organism>
<evidence type="ECO:0000313" key="2">
    <source>
        <dbReference type="Ensembl" id="ENSPLAP00000004959.1"/>
    </source>
</evidence>
<dbReference type="STRING" id="48699.ENSPLAP00000004959"/>
<dbReference type="PANTHER" id="PTHR31958">
    <property type="entry name" value="COILED-COIL DOMAIN-CONTAINING PROTEIN 127"/>
    <property type="match status" value="1"/>
</dbReference>
<evidence type="ECO:0000313" key="3">
    <source>
        <dbReference type="Proteomes" id="UP000261500"/>
    </source>
</evidence>